<gene>
    <name evidence="1" type="ORF">CIT292_11027</name>
</gene>
<dbReference type="Proteomes" id="UP000003880">
    <property type="component" value="Unassembled WGS sequence"/>
</dbReference>
<reference evidence="1 2" key="1">
    <citation type="submission" date="2010-02" db="EMBL/GenBank/DDBJ databases">
        <authorList>
            <person name="Weinstock G."/>
            <person name="Sodergren E."/>
            <person name="Clifton S."/>
            <person name="Fulton L."/>
            <person name="Fulton B."/>
            <person name="Courtney L."/>
            <person name="Fronick C."/>
            <person name="Harrison M."/>
            <person name="Strong C."/>
            <person name="Farmer C."/>
            <person name="Delahaunty K."/>
            <person name="Markovic C."/>
            <person name="Hall O."/>
            <person name="Minx P."/>
            <person name="Tomlinson C."/>
            <person name="Mitreva M."/>
            <person name="Nelson J."/>
            <person name="Hou S."/>
            <person name="Wollam A."/>
            <person name="Pepin K.H."/>
            <person name="Johnson M."/>
            <person name="Bhonagiri V."/>
            <person name="Zhang X."/>
            <person name="Suruliraj S."/>
            <person name="Warren W."/>
            <person name="Chinwalla A."/>
            <person name="Mardis E.R."/>
            <person name="Wilson R.K."/>
        </authorList>
    </citation>
    <scope>NUCLEOTIDE SEQUENCE [LARGE SCALE GENOMIC DNA]</scope>
    <source>
        <strain evidence="1 2">ATCC 29220</strain>
    </source>
</reference>
<sequence length="147" mass="16927">MSAWFGIPDIYWEGKKSHRAGRSVFSVEVGFLPGLIIEDMHFWLLLVQLPKPDKNIELVWLKYTGLLLAANNANYYGVLQRDNTWWLVRRYTASQSMEILQRSTSEHIAIATVIGRRVQRQLIQSGIRGDAEISDKPLFHTTINGWV</sequence>
<evidence type="ECO:0000313" key="2">
    <source>
        <dbReference type="Proteomes" id="UP000003880"/>
    </source>
</evidence>
<dbReference type="EMBL" id="ABWL02000031">
    <property type="protein sequence ID" value="EFE05581.1"/>
    <property type="molecule type" value="Genomic_DNA"/>
</dbReference>
<dbReference type="RefSeq" id="WP_006688168.1">
    <property type="nucleotide sequence ID" value="NZ_GG730303.1"/>
</dbReference>
<protein>
    <submittedName>
        <fullName evidence="1">Uncharacterized protein</fullName>
    </submittedName>
</protein>
<comment type="caution">
    <text evidence="1">The sequence shown here is derived from an EMBL/GenBank/DDBJ whole genome shotgun (WGS) entry which is preliminary data.</text>
</comment>
<accession>D4BKF0</accession>
<name>D4BKF0_9ENTR</name>
<dbReference type="AlphaFoldDB" id="D4BKF0"/>
<dbReference type="HOGENOM" id="CLU_1764782_0_0_6"/>
<evidence type="ECO:0000313" key="1">
    <source>
        <dbReference type="EMBL" id="EFE05581.1"/>
    </source>
</evidence>
<organism evidence="1 2">
    <name type="scientific">Citrobacter youngae ATCC 29220</name>
    <dbReference type="NCBI Taxonomy" id="500640"/>
    <lineage>
        <taxon>Bacteria</taxon>
        <taxon>Pseudomonadati</taxon>
        <taxon>Pseudomonadota</taxon>
        <taxon>Gammaproteobacteria</taxon>
        <taxon>Enterobacterales</taxon>
        <taxon>Enterobacteriaceae</taxon>
        <taxon>Citrobacter</taxon>
        <taxon>Citrobacter freundii complex</taxon>
    </lineage>
</organism>
<proteinExistence type="predicted"/>